<feature type="compositionally biased region" description="Acidic residues" evidence="1">
    <location>
        <begin position="1245"/>
        <end position="1258"/>
    </location>
</feature>
<protein>
    <submittedName>
        <fullName evidence="2">Uncharacterized protein</fullName>
    </submittedName>
</protein>
<dbReference type="RefSeq" id="XP_068356154.1">
    <property type="nucleotide sequence ID" value="XM_068506911.1"/>
</dbReference>
<feature type="region of interest" description="Disordered" evidence="1">
    <location>
        <begin position="1242"/>
        <end position="1266"/>
    </location>
</feature>
<dbReference type="Proteomes" id="UP000179807">
    <property type="component" value="Unassembled WGS sequence"/>
</dbReference>
<gene>
    <name evidence="2" type="ORF">TRFO_29674</name>
</gene>
<evidence type="ECO:0000256" key="1">
    <source>
        <dbReference type="SAM" id="MobiDB-lite"/>
    </source>
</evidence>
<keyword evidence="3" id="KW-1185">Reference proteome</keyword>
<sequence length="1337" mass="153769">MNQESLDFLENESNQILEEEINDETLKRSLFTALTSTFSESFDITIPICLSAFVQALNETPTMTNKMDTNQIEKLSNIMKIMFTTFAGTYGIINFQKDDNIYKLTYSGAILEIFLFALKSHFKMITNILQDLSNSLMIYRTNRNLDQFLIVCYSILKKKYLMQSEAIICDCESPNLEKIFKLPLIRADVDIFCDKLTSIITIADRIRMGIDTIQSTAQDEILLNQIILETNNLSLQYSNVFLDLSHKIRSLYIPSYSETPFSIFQQICYKPILMITKIVFGYVESTVFHQTNILNEHITVIEKYVNCLFSLLYSKDKIARYKCDYHKEKGNLMDKYQIIQKSASEILTIINFLTANCNCHFVSFYKDFLGDSYEKLYSDIISLNKPIESLLKGVETDEKFILYSSLTPEILLKYDDHTNNVHLHETIIDLIKIIENFHESLRKFDLFVCNQILEKDIYPKIQDFCMNVLQSKIMSCNNHSNKLKYLHTADKIQFTMEQLIESFEILKNDEQNKNKEIRKFHCDLLTNELILSLCSSDFHFQQLDIFDMVFDRLLTHLNSLFPLLTPFLTEITQILLNNNQNSFEKAHQTIQNLILHVYEIIYPIDSSNFPMILQSFDELQILFSSIIHLLQSYNKNNDVNNFCNAESMLKSIILILESLPKLIKDLLSIKLLLSCQLFSSLAHNGVHLLNILSKLRPASYAIKIQIPVAKLETVSKKFSDEIEKNQLIWTYDNTFYLAMKTSLATIISDSKYIFDEISNFIEFPYYQKVITNDVLLYKNLVQKFDFFEAQEFFFNPLKLSFPDFLIVYPFLVFHLMEITPIIGKLVDSMKTNQMKVSYHSFILSQKVSHLIPFFDFIHAEEISGSTSHLQKLATLLIHFGALFSIVCDMDSKLIVIIQKIVPLLKRNMEISKSMTDELISSLKYKSMNDSSSNTSSVYIESINPERLNLLPSILVTPSIPELAKNDHINYNNDSSQIAENNDEINNENENQNKTDQGSVNNDMRKEVNDEDFEFNKNKEYFISNFGKQNDLDSKYQSETKFQIHDRHNSDKTIDDLSDVISNNPMIKASDILKPEKFGSSLIGLPSPSQHYNDCDFTEDFKNDAENNSFSVNNTEKTIITDHENNINPIFGIGNVAKKMKKSQTVIIKPENINPIFGSRSFGQNTTLFQNENEDSSESDSCNDSDDEDEDSNKSPFAKFLKQPTEVPAFFNLNDQNRSKSFTATVNSPLGLAFVRPPSYSVISESESESNDSTSEEDGLPPPAPFAESSFALNTTNPKIANIFHYISALRREISTIDSNLQNIKNKVGDRKIHAKNILDIALRIDTTISNIINVSNK</sequence>
<feature type="region of interest" description="Disordered" evidence="1">
    <location>
        <begin position="1170"/>
        <end position="1195"/>
    </location>
</feature>
<accession>A0A1J4JWD0</accession>
<feature type="region of interest" description="Disordered" evidence="1">
    <location>
        <begin position="984"/>
        <end position="1004"/>
    </location>
</feature>
<feature type="compositionally biased region" description="Acidic residues" evidence="1">
    <location>
        <begin position="1171"/>
        <end position="1190"/>
    </location>
</feature>
<organism evidence="2 3">
    <name type="scientific">Tritrichomonas foetus</name>
    <dbReference type="NCBI Taxonomy" id="1144522"/>
    <lineage>
        <taxon>Eukaryota</taxon>
        <taxon>Metamonada</taxon>
        <taxon>Parabasalia</taxon>
        <taxon>Tritrichomonadida</taxon>
        <taxon>Tritrichomonadidae</taxon>
        <taxon>Tritrichomonas</taxon>
    </lineage>
</organism>
<evidence type="ECO:0000313" key="3">
    <source>
        <dbReference type="Proteomes" id="UP000179807"/>
    </source>
</evidence>
<evidence type="ECO:0000313" key="2">
    <source>
        <dbReference type="EMBL" id="OHT03018.1"/>
    </source>
</evidence>
<reference evidence="2" key="1">
    <citation type="submission" date="2016-10" db="EMBL/GenBank/DDBJ databases">
        <authorList>
            <person name="Benchimol M."/>
            <person name="Almeida L.G."/>
            <person name="Vasconcelos A.T."/>
            <person name="Perreira-Neves A."/>
            <person name="Rosa I.A."/>
            <person name="Tasca T."/>
            <person name="Bogo M.R."/>
            <person name="de Souza W."/>
        </authorList>
    </citation>
    <scope>NUCLEOTIDE SEQUENCE [LARGE SCALE GENOMIC DNA]</scope>
    <source>
        <strain evidence="2">K</strain>
    </source>
</reference>
<comment type="caution">
    <text evidence="2">The sequence shown here is derived from an EMBL/GenBank/DDBJ whole genome shotgun (WGS) entry which is preliminary data.</text>
</comment>
<dbReference type="EMBL" id="MLAK01000843">
    <property type="protein sequence ID" value="OHT03018.1"/>
    <property type="molecule type" value="Genomic_DNA"/>
</dbReference>
<dbReference type="GeneID" id="94841615"/>
<name>A0A1J4JWD0_9EUKA</name>
<proteinExistence type="predicted"/>
<dbReference type="VEuPathDB" id="TrichDB:TRFO_29674"/>